<evidence type="ECO:0000256" key="1">
    <source>
        <dbReference type="ARBA" id="ARBA00023157"/>
    </source>
</evidence>
<evidence type="ECO:0000313" key="3">
    <source>
        <dbReference type="EMBL" id="CAJ0931647.1"/>
    </source>
</evidence>
<dbReference type="SUPFAM" id="SSF50494">
    <property type="entry name" value="Trypsin-like serine proteases"/>
    <property type="match status" value="1"/>
</dbReference>
<keyword evidence="1" id="KW-1015">Disulfide bond</keyword>
<keyword evidence="4" id="KW-1185">Reference proteome</keyword>
<name>A0ABN9L5R0_9NEOB</name>
<proteinExistence type="predicted"/>
<dbReference type="InterPro" id="IPR033116">
    <property type="entry name" value="TRYPSIN_SER"/>
</dbReference>
<dbReference type="Gene3D" id="3.30.420.10">
    <property type="entry name" value="Ribonuclease H-like superfamily/Ribonuclease H"/>
    <property type="match status" value="1"/>
</dbReference>
<feature type="non-terminal residue" evidence="3">
    <location>
        <position position="158"/>
    </location>
</feature>
<dbReference type="Proteomes" id="UP001176940">
    <property type="component" value="Unassembled WGS sequence"/>
</dbReference>
<evidence type="ECO:0000313" key="4">
    <source>
        <dbReference type="Proteomes" id="UP001176940"/>
    </source>
</evidence>
<dbReference type="EMBL" id="CAUEEQ010007888">
    <property type="protein sequence ID" value="CAJ0931647.1"/>
    <property type="molecule type" value="Genomic_DNA"/>
</dbReference>
<dbReference type="PROSITE" id="PS50240">
    <property type="entry name" value="TRYPSIN_DOM"/>
    <property type="match status" value="1"/>
</dbReference>
<dbReference type="InterPro" id="IPR036397">
    <property type="entry name" value="RNaseH_sf"/>
</dbReference>
<dbReference type="SMART" id="SM00020">
    <property type="entry name" value="Tryp_SPc"/>
    <property type="match status" value="1"/>
</dbReference>
<dbReference type="InterPro" id="IPR043504">
    <property type="entry name" value="Peptidase_S1_PA_chymotrypsin"/>
</dbReference>
<comment type="caution">
    <text evidence="3">The sequence shown here is derived from an EMBL/GenBank/DDBJ whole genome shotgun (WGS) entry which is preliminary data.</text>
</comment>
<dbReference type="PANTHER" id="PTHR24252:SF7">
    <property type="entry name" value="HYALIN"/>
    <property type="match status" value="1"/>
</dbReference>
<sequence length="158" mass="17704">MDINKALESSEVAAMSPDLNFIDHLWRDLKIAAGRRSPLNMRDLEQLAKEKLAKSPDERWQLSPVLREAKVHLISTELCNQSSYYPGLISARMLCAGYLDGKVDSCQGDSGGPLVCQESGLWWQVGIVSWGEGCGRPNRPGVYTNLTTLLDWVYHRLQ</sequence>
<dbReference type="Gene3D" id="2.40.10.10">
    <property type="entry name" value="Trypsin-like serine proteases"/>
    <property type="match status" value="1"/>
</dbReference>
<dbReference type="InterPro" id="IPR009003">
    <property type="entry name" value="Peptidase_S1_PA"/>
</dbReference>
<dbReference type="InterPro" id="IPR001254">
    <property type="entry name" value="Trypsin_dom"/>
</dbReference>
<dbReference type="PROSITE" id="PS00135">
    <property type="entry name" value="TRYPSIN_SER"/>
    <property type="match status" value="1"/>
</dbReference>
<gene>
    <name evidence="3" type="ORF">RIMI_LOCUS4794307</name>
</gene>
<evidence type="ECO:0000259" key="2">
    <source>
        <dbReference type="PROSITE" id="PS50240"/>
    </source>
</evidence>
<protein>
    <recommendedName>
        <fullName evidence="2">Peptidase S1 domain-containing protein</fullName>
    </recommendedName>
</protein>
<reference evidence="3" key="1">
    <citation type="submission" date="2023-07" db="EMBL/GenBank/DDBJ databases">
        <authorList>
            <person name="Stuckert A."/>
        </authorList>
    </citation>
    <scope>NUCLEOTIDE SEQUENCE</scope>
</reference>
<feature type="domain" description="Peptidase S1" evidence="2">
    <location>
        <begin position="1"/>
        <end position="158"/>
    </location>
</feature>
<dbReference type="Pfam" id="PF00089">
    <property type="entry name" value="Trypsin"/>
    <property type="match status" value="1"/>
</dbReference>
<dbReference type="CDD" id="cd00190">
    <property type="entry name" value="Tryp_SPc"/>
    <property type="match status" value="1"/>
</dbReference>
<organism evidence="3 4">
    <name type="scientific">Ranitomeya imitator</name>
    <name type="common">mimic poison frog</name>
    <dbReference type="NCBI Taxonomy" id="111125"/>
    <lineage>
        <taxon>Eukaryota</taxon>
        <taxon>Metazoa</taxon>
        <taxon>Chordata</taxon>
        <taxon>Craniata</taxon>
        <taxon>Vertebrata</taxon>
        <taxon>Euteleostomi</taxon>
        <taxon>Amphibia</taxon>
        <taxon>Batrachia</taxon>
        <taxon>Anura</taxon>
        <taxon>Neobatrachia</taxon>
        <taxon>Hyloidea</taxon>
        <taxon>Dendrobatidae</taxon>
        <taxon>Dendrobatinae</taxon>
        <taxon>Ranitomeya</taxon>
    </lineage>
</organism>
<dbReference type="PANTHER" id="PTHR24252">
    <property type="entry name" value="ACROSIN-RELATED"/>
    <property type="match status" value="1"/>
</dbReference>
<accession>A0ABN9L5R0</accession>